<evidence type="ECO:0000256" key="4">
    <source>
        <dbReference type="ARBA" id="ARBA00022840"/>
    </source>
</evidence>
<dbReference type="InterPro" id="IPR020635">
    <property type="entry name" value="Tyr_kinase_cat_dom"/>
</dbReference>
<keyword evidence="2 8" id="KW-0547">Nucleotide-binding</keyword>
<evidence type="ECO:0000256" key="2">
    <source>
        <dbReference type="ARBA" id="ARBA00022741"/>
    </source>
</evidence>
<dbReference type="OrthoDB" id="5916455at2759"/>
<evidence type="ECO:0000313" key="14">
    <source>
        <dbReference type="Proteomes" id="UP000054630"/>
    </source>
</evidence>
<evidence type="ECO:0000259" key="12">
    <source>
        <dbReference type="PROSITE" id="PS50011"/>
    </source>
</evidence>
<keyword evidence="5 9" id="KW-0829">Tyrosine-protein kinase</keyword>
<comment type="similarity">
    <text evidence="9">Belongs to the protein kinase superfamily. Tyr protein kinase family.</text>
</comment>
<protein>
    <recommendedName>
        <fullName evidence="9">Tyrosine-protein kinase</fullName>
        <ecNumber evidence="9">2.7.10.2</ecNumber>
    </recommendedName>
</protein>
<dbReference type="InterPro" id="IPR000980">
    <property type="entry name" value="SH2"/>
</dbReference>
<dbReference type="PROSITE" id="PS00107">
    <property type="entry name" value="PROTEIN_KINASE_ATP"/>
    <property type="match status" value="1"/>
</dbReference>
<dbReference type="Gene3D" id="1.10.510.10">
    <property type="entry name" value="Transferase(Phosphotransferase) domain 1"/>
    <property type="match status" value="2"/>
</dbReference>
<feature type="domain" description="SH2" evidence="11">
    <location>
        <begin position="89"/>
        <end position="184"/>
    </location>
</feature>
<feature type="domain" description="Protein kinase" evidence="12">
    <location>
        <begin position="197"/>
        <end position="500"/>
    </location>
</feature>
<evidence type="ECO:0000256" key="10">
    <source>
        <dbReference type="SAM" id="MobiDB-lite"/>
    </source>
</evidence>
<evidence type="ECO:0000313" key="13">
    <source>
        <dbReference type="EMBL" id="KRX21284.1"/>
    </source>
</evidence>
<dbReference type="InterPro" id="IPR017441">
    <property type="entry name" value="Protein_kinase_ATP_BS"/>
</dbReference>
<dbReference type="GO" id="GO:0005524">
    <property type="term" value="F:ATP binding"/>
    <property type="evidence" value="ECO:0007669"/>
    <property type="project" value="UniProtKB-UniRule"/>
</dbReference>
<dbReference type="InterPro" id="IPR036860">
    <property type="entry name" value="SH2_dom_sf"/>
</dbReference>
<keyword evidence="14" id="KW-1185">Reference proteome</keyword>
<dbReference type="PANTHER" id="PTHR24418">
    <property type="entry name" value="TYROSINE-PROTEIN KINASE"/>
    <property type="match status" value="1"/>
</dbReference>
<organism evidence="13 14">
    <name type="scientific">Trichinella nelsoni</name>
    <dbReference type="NCBI Taxonomy" id="6336"/>
    <lineage>
        <taxon>Eukaryota</taxon>
        <taxon>Metazoa</taxon>
        <taxon>Ecdysozoa</taxon>
        <taxon>Nematoda</taxon>
        <taxon>Enoplea</taxon>
        <taxon>Dorylaimia</taxon>
        <taxon>Trichinellida</taxon>
        <taxon>Trichinellidae</taxon>
        <taxon>Trichinella</taxon>
    </lineage>
</organism>
<evidence type="ECO:0000256" key="1">
    <source>
        <dbReference type="ARBA" id="ARBA00022679"/>
    </source>
</evidence>
<feature type="domain" description="Protein kinase" evidence="12">
    <location>
        <begin position="603"/>
        <end position="862"/>
    </location>
</feature>
<evidence type="ECO:0000256" key="9">
    <source>
        <dbReference type="RuleBase" id="RU362096"/>
    </source>
</evidence>
<dbReference type="GO" id="GO:0004715">
    <property type="term" value="F:non-membrane spanning protein tyrosine kinase activity"/>
    <property type="evidence" value="ECO:0007669"/>
    <property type="project" value="UniProtKB-EC"/>
</dbReference>
<dbReference type="SUPFAM" id="SSF55550">
    <property type="entry name" value="SH2 domain"/>
    <property type="match status" value="2"/>
</dbReference>
<dbReference type="Pfam" id="PF00017">
    <property type="entry name" value="SH2"/>
    <property type="match status" value="2"/>
</dbReference>
<evidence type="ECO:0000256" key="8">
    <source>
        <dbReference type="PROSITE-ProRule" id="PRU10141"/>
    </source>
</evidence>
<dbReference type="PROSITE" id="PS50001">
    <property type="entry name" value="SH2"/>
    <property type="match status" value="2"/>
</dbReference>
<dbReference type="Proteomes" id="UP000054630">
    <property type="component" value="Unassembled WGS sequence"/>
</dbReference>
<dbReference type="InterPro" id="IPR035849">
    <property type="entry name" value="Fes/Fps/Fer_SH2"/>
</dbReference>
<dbReference type="PRINTS" id="PR00109">
    <property type="entry name" value="TYRKINASE"/>
</dbReference>
<evidence type="ECO:0000256" key="3">
    <source>
        <dbReference type="ARBA" id="ARBA00022777"/>
    </source>
</evidence>
<dbReference type="InterPro" id="IPR001245">
    <property type="entry name" value="Ser-Thr/Tyr_kinase_cat_dom"/>
</dbReference>
<reference evidence="13 14" key="1">
    <citation type="submission" date="2015-01" db="EMBL/GenBank/DDBJ databases">
        <title>Evolution of Trichinella species and genotypes.</title>
        <authorList>
            <person name="Korhonen P.K."/>
            <person name="Edoardo P."/>
            <person name="Giuseppe L.R."/>
            <person name="Gasser R.B."/>
        </authorList>
    </citation>
    <scope>NUCLEOTIDE SEQUENCE [LARGE SCALE GENOMIC DNA]</scope>
    <source>
        <strain evidence="13">ISS37</strain>
    </source>
</reference>
<gene>
    <name evidence="13" type="primary">FER</name>
    <name evidence="13" type="ORF">T07_2672</name>
</gene>
<dbReference type="EC" id="2.7.10.2" evidence="9"/>
<dbReference type="Gene3D" id="3.30.505.10">
    <property type="entry name" value="SH2 domain"/>
    <property type="match status" value="2"/>
</dbReference>
<dbReference type="InterPro" id="IPR050198">
    <property type="entry name" value="Non-receptor_tyrosine_kinases"/>
</dbReference>
<evidence type="ECO:0000259" key="11">
    <source>
        <dbReference type="PROSITE" id="PS50001"/>
    </source>
</evidence>
<evidence type="ECO:0000256" key="5">
    <source>
        <dbReference type="ARBA" id="ARBA00023137"/>
    </source>
</evidence>
<keyword evidence="7" id="KW-0727">SH2 domain</keyword>
<dbReference type="InterPro" id="IPR008266">
    <property type="entry name" value="Tyr_kinase_AS"/>
</dbReference>
<dbReference type="AlphaFoldDB" id="A0A0V0S3M5"/>
<keyword evidence="3 9" id="KW-0418">Kinase</keyword>
<feature type="compositionally biased region" description="Basic and acidic residues" evidence="10">
    <location>
        <begin position="24"/>
        <end position="36"/>
    </location>
</feature>
<sequence length="865" mass="98981">MTKRTTRKKSTFVADIVKDNKGVKKTSYEAENHSNESSEDMTASTETRQLSKIEAEEVTVRRCSNSTLYRTKPNPIREYYQKVLISERFYHGYLPLKDATEILKYQPNGHFLVHVTNECGFLNPVVLSVKHYADVIHHTLEVGVTGKCYTMNRMFETISHIIEHHVQSGQFIDDSINFRLIAPAKFCDWQIKTENVIIMKNVIGTGCFSNVSFALHVNNRKCIEAAVKCPKEVAEVDTVGMMYTEHRLLQQLDCPYIIKPFGITVFTEIPMMVMEYANGGSLLNYLNDYSIKIKRKFKFCLQIASALQYLKRKNLIHRDIAARNCLVFKSTNKVIAKLSDFNLCKEITEEEEDMPYISLRWSAPESLRECLWSFESDLWMFGVLIWEIFTNALYPHEKANFENTAEFCSYLMEGNTLEMRTGNLNANLLCLSTMNDQKKNKPVAQVDPMPQIQPCETEVEDAMTRNGCSVVTARKLKANNPMREFYRKKLYNESYFHGYLTEKDAYGILKNKPNGYFLVHITNEHGILKPLVLSVKFDGEVVHHQLNVSILGKCFVKTKVFDSVPDMIAHHMESGEFIEDRIKFQLITAANFSDWQIKTDNVMIVEHDIAQGSFSTVSYGFHIHNNKYNDAAIKCPADVPWADTIGMMYTEHRLLQQLDCPYIIKAIGMTVFAQIPMMVMEYANAGSLDNCLKKLSFKINCKIEFCLQIASALQYLKTKKLIHRDIAARNCLLFKDVEKATAKLSDFNLCKEVSEEEKGFPSIPLRWSAPESLIASSFSYKSDLWMLGVLIWEIFTNALNPHDKTNIEDNAEFCSYLLEGNTLEMLPEIPAAIQTIILRLTSITPGKRGEVETVVQELTALLSEC</sequence>
<dbReference type="Pfam" id="PF07714">
    <property type="entry name" value="PK_Tyr_Ser-Thr"/>
    <property type="match status" value="2"/>
</dbReference>
<feature type="region of interest" description="Disordered" evidence="10">
    <location>
        <begin position="24"/>
        <end position="44"/>
    </location>
</feature>
<dbReference type="EMBL" id="JYDL01000040">
    <property type="protein sequence ID" value="KRX21284.1"/>
    <property type="molecule type" value="Genomic_DNA"/>
</dbReference>
<evidence type="ECO:0000256" key="7">
    <source>
        <dbReference type="PROSITE-ProRule" id="PRU00191"/>
    </source>
</evidence>
<name>A0A0V0S3M5_9BILA</name>
<dbReference type="InterPro" id="IPR011009">
    <property type="entry name" value="Kinase-like_dom_sf"/>
</dbReference>
<dbReference type="SUPFAM" id="SSF56112">
    <property type="entry name" value="Protein kinase-like (PK-like)"/>
    <property type="match status" value="2"/>
</dbReference>
<dbReference type="InterPro" id="IPR000719">
    <property type="entry name" value="Prot_kinase_dom"/>
</dbReference>
<dbReference type="SMART" id="SM00252">
    <property type="entry name" value="SH2"/>
    <property type="match status" value="2"/>
</dbReference>
<evidence type="ECO:0000256" key="6">
    <source>
        <dbReference type="ARBA" id="ARBA00051245"/>
    </source>
</evidence>
<feature type="domain" description="SH2" evidence="11">
    <location>
        <begin position="495"/>
        <end position="586"/>
    </location>
</feature>
<dbReference type="SMART" id="SM00219">
    <property type="entry name" value="TyrKc"/>
    <property type="match status" value="2"/>
</dbReference>
<dbReference type="CDD" id="cd10361">
    <property type="entry name" value="SH2_Fps_family"/>
    <property type="match status" value="1"/>
</dbReference>
<dbReference type="PROSITE" id="PS00109">
    <property type="entry name" value="PROTEIN_KINASE_TYR"/>
    <property type="match status" value="2"/>
</dbReference>
<proteinExistence type="inferred from homology"/>
<keyword evidence="4 8" id="KW-0067">ATP-binding</keyword>
<dbReference type="PROSITE" id="PS50011">
    <property type="entry name" value="PROTEIN_KINASE_DOM"/>
    <property type="match status" value="2"/>
</dbReference>
<accession>A0A0V0S3M5</accession>
<feature type="binding site" evidence="8">
    <location>
        <position position="228"/>
    </location>
    <ligand>
        <name>ATP</name>
        <dbReference type="ChEBI" id="CHEBI:30616"/>
    </ligand>
</feature>
<comment type="catalytic activity">
    <reaction evidence="6 9">
        <text>L-tyrosyl-[protein] + ATP = O-phospho-L-tyrosyl-[protein] + ADP + H(+)</text>
        <dbReference type="Rhea" id="RHEA:10596"/>
        <dbReference type="Rhea" id="RHEA-COMP:10136"/>
        <dbReference type="Rhea" id="RHEA-COMP:20101"/>
        <dbReference type="ChEBI" id="CHEBI:15378"/>
        <dbReference type="ChEBI" id="CHEBI:30616"/>
        <dbReference type="ChEBI" id="CHEBI:46858"/>
        <dbReference type="ChEBI" id="CHEBI:61978"/>
        <dbReference type="ChEBI" id="CHEBI:456216"/>
        <dbReference type="EC" id="2.7.10.2"/>
    </reaction>
</comment>
<keyword evidence="1 9" id="KW-0808">Transferase</keyword>
<dbReference type="Gene3D" id="3.30.200.20">
    <property type="entry name" value="Phosphorylase Kinase, domain 1"/>
    <property type="match status" value="1"/>
</dbReference>
<comment type="caution">
    <text evidence="13">The sequence shown here is derived from an EMBL/GenBank/DDBJ whole genome shotgun (WGS) entry which is preliminary data.</text>
</comment>
<dbReference type="STRING" id="6336.A0A0V0S3M5"/>